<dbReference type="InterPro" id="IPR023173">
    <property type="entry name" value="NADPH_Cyt_P450_Rdtase_alpha"/>
</dbReference>
<evidence type="ECO:0000313" key="15">
    <source>
        <dbReference type="EMBL" id="PAU77739.1"/>
    </source>
</evidence>
<evidence type="ECO:0000259" key="13">
    <source>
        <dbReference type="PROSITE" id="PS50902"/>
    </source>
</evidence>
<evidence type="ECO:0000259" key="14">
    <source>
        <dbReference type="PROSITE" id="PS51384"/>
    </source>
</evidence>
<gene>
    <name evidence="15" type="ORF">CK501_14890</name>
</gene>
<feature type="binding site" evidence="12">
    <location>
        <begin position="421"/>
        <end position="424"/>
    </location>
    <ligand>
        <name>FAD</name>
        <dbReference type="ChEBI" id="CHEBI:57692"/>
    </ligand>
</feature>
<accession>A0A2A2EZE2</accession>
<dbReference type="EMBL" id="NSKD01000009">
    <property type="protein sequence ID" value="PAU77739.1"/>
    <property type="molecule type" value="Genomic_DNA"/>
</dbReference>
<dbReference type="InterPro" id="IPR008254">
    <property type="entry name" value="Flavodoxin/NO_synth"/>
</dbReference>
<dbReference type="Gene3D" id="3.40.50.80">
    <property type="entry name" value="Nucleotide-binding domain of ferredoxin-NADP reductase (FNR) module"/>
    <property type="match status" value="1"/>
</dbReference>
<dbReference type="CDD" id="cd06199">
    <property type="entry name" value="SiR"/>
    <property type="match status" value="1"/>
</dbReference>
<evidence type="ECO:0000256" key="5">
    <source>
        <dbReference type="ARBA" id="ARBA00022827"/>
    </source>
</evidence>
<dbReference type="InterPro" id="IPR001433">
    <property type="entry name" value="OxRdtase_FAD/NAD-bd"/>
</dbReference>
<comment type="caution">
    <text evidence="15">The sequence shown here is derived from an EMBL/GenBank/DDBJ whole genome shotgun (WGS) entry which is preliminary data.</text>
</comment>
<feature type="binding site" evidence="12">
    <location>
        <begin position="155"/>
        <end position="164"/>
    </location>
    <ligand>
        <name>FMN</name>
        <dbReference type="ChEBI" id="CHEBI:58210"/>
    </ligand>
</feature>
<dbReference type="PRINTS" id="PR00369">
    <property type="entry name" value="FLAVODOXIN"/>
</dbReference>
<dbReference type="SUPFAM" id="SSF52343">
    <property type="entry name" value="Ferredoxin reductase-like, C-terminal NADP-linked domain"/>
    <property type="match status" value="1"/>
</dbReference>
<dbReference type="EC" id="1.8.1.2" evidence="11"/>
<dbReference type="UniPathway" id="UPA00140">
    <property type="reaction ID" value="UER00207"/>
</dbReference>
<organism evidence="15 16">
    <name type="scientific">Halovibrio salipaludis</name>
    <dbReference type="NCBI Taxonomy" id="2032626"/>
    <lineage>
        <taxon>Bacteria</taxon>
        <taxon>Pseudomonadati</taxon>
        <taxon>Pseudomonadota</taxon>
        <taxon>Gammaproteobacteria</taxon>
        <taxon>Oceanospirillales</taxon>
        <taxon>Halomonadaceae</taxon>
        <taxon>Halovibrio</taxon>
    </lineage>
</organism>
<dbReference type="NCBIfam" id="TIGR01931">
    <property type="entry name" value="cysJ"/>
    <property type="match status" value="1"/>
</dbReference>
<dbReference type="Gene3D" id="1.20.990.10">
    <property type="entry name" value="NADPH-cytochrome p450 Reductase, Chain A, domain 3"/>
    <property type="match status" value="1"/>
</dbReference>
<comment type="subunit">
    <text evidence="11">Alpha(8)-beta(8). The alpha component is a flavoprotein, the beta component is a hemoprotein.</text>
</comment>
<dbReference type="InterPro" id="IPR001094">
    <property type="entry name" value="Flavdoxin-like"/>
</dbReference>
<keyword evidence="9 11" id="KW-0198">Cysteine biosynthesis</keyword>
<dbReference type="InterPro" id="IPR029039">
    <property type="entry name" value="Flavoprotein-like_sf"/>
</dbReference>
<dbReference type="GO" id="GO:0019344">
    <property type="term" value="P:cysteine biosynthetic process"/>
    <property type="evidence" value="ECO:0007669"/>
    <property type="project" value="UniProtKB-KW"/>
</dbReference>
<feature type="binding site" evidence="12">
    <location>
        <position position="323"/>
    </location>
    <ligand>
        <name>FAD</name>
        <dbReference type="ChEBI" id="CHEBI:57692"/>
    </ligand>
</feature>
<proteinExistence type="predicted"/>
<dbReference type="PROSITE" id="PS51384">
    <property type="entry name" value="FAD_FR"/>
    <property type="match status" value="1"/>
</dbReference>
<keyword evidence="6 11" id="KW-0521">NADP</keyword>
<evidence type="ECO:0000256" key="12">
    <source>
        <dbReference type="PIRSR" id="PIRSR000207-1"/>
    </source>
</evidence>
<feature type="binding site" evidence="12">
    <location>
        <position position="601"/>
    </location>
    <ligand>
        <name>FAD</name>
        <dbReference type="ChEBI" id="CHEBI:57692"/>
    </ligand>
</feature>
<dbReference type="InterPro" id="IPR017938">
    <property type="entry name" value="Riboflavin_synthase-like_b-brl"/>
</dbReference>
<feature type="binding site" evidence="12">
    <location>
        <begin position="521"/>
        <end position="522"/>
    </location>
    <ligand>
        <name>NADP(+)</name>
        <dbReference type="ChEBI" id="CHEBI:58349"/>
    </ligand>
</feature>
<keyword evidence="2 11" id="KW-0028">Amino-acid biosynthesis</keyword>
<comment type="function">
    <text evidence="11">Component of the sulfite reductase complex that catalyzes the 6-electron reduction of sulfite to sulfide. This is one of several activities required for the biosynthesis of L-cysteine from sulfate. The flavoprotein component catalyzes the electron flow from NADPH -&gt; FAD -&gt; FMN to the hemoprotein component.</text>
</comment>
<dbReference type="PANTHER" id="PTHR19384">
    <property type="entry name" value="NITRIC OXIDE SYNTHASE-RELATED"/>
    <property type="match status" value="1"/>
</dbReference>
<dbReference type="RefSeq" id="WP_095618538.1">
    <property type="nucleotide sequence ID" value="NZ_NSKD01000009.1"/>
</dbReference>
<comment type="catalytic activity">
    <reaction evidence="10 11">
        <text>hydrogen sulfide + 3 NADP(+) + 3 H2O = sulfite + 3 NADPH + 4 H(+)</text>
        <dbReference type="Rhea" id="RHEA:13801"/>
        <dbReference type="ChEBI" id="CHEBI:15377"/>
        <dbReference type="ChEBI" id="CHEBI:15378"/>
        <dbReference type="ChEBI" id="CHEBI:17359"/>
        <dbReference type="ChEBI" id="CHEBI:29919"/>
        <dbReference type="ChEBI" id="CHEBI:57783"/>
        <dbReference type="ChEBI" id="CHEBI:58349"/>
        <dbReference type="EC" id="1.8.1.2"/>
    </reaction>
</comment>
<dbReference type="InterPro" id="IPR001709">
    <property type="entry name" value="Flavoprot_Pyr_Nucl_cyt_Rdtase"/>
</dbReference>
<feature type="domain" description="FAD-binding FR-type" evidence="14">
    <location>
        <begin position="235"/>
        <end position="450"/>
    </location>
</feature>
<dbReference type="InterPro" id="IPR017927">
    <property type="entry name" value="FAD-bd_FR_type"/>
</dbReference>
<keyword evidence="1 11" id="KW-0813">Transport</keyword>
<dbReference type="Gene3D" id="3.40.50.360">
    <property type="match status" value="1"/>
</dbReference>
<comment type="pathway">
    <text evidence="11">Sulfur metabolism; hydrogen sulfide biosynthesis; hydrogen sulfide from sulfite (NADPH route): step 1/1.</text>
</comment>
<dbReference type="PIRSF" id="PIRSF000207">
    <property type="entry name" value="SiR-FP_CysJ"/>
    <property type="match status" value="1"/>
</dbReference>
<dbReference type="PROSITE" id="PS50902">
    <property type="entry name" value="FLAVODOXIN_LIKE"/>
    <property type="match status" value="1"/>
</dbReference>
<dbReference type="GO" id="GO:0070814">
    <property type="term" value="P:hydrogen sulfide biosynthetic process"/>
    <property type="evidence" value="ECO:0007669"/>
    <property type="project" value="UniProtKB-UniPathway"/>
</dbReference>
<name>A0A2A2EZE2_9GAMM</name>
<dbReference type="FunFam" id="3.40.50.80:FF:000001">
    <property type="entry name" value="NADPH--cytochrome P450 reductase 1"/>
    <property type="match status" value="1"/>
</dbReference>
<evidence type="ECO:0000256" key="2">
    <source>
        <dbReference type="ARBA" id="ARBA00022605"/>
    </source>
</evidence>
<dbReference type="InterPro" id="IPR003097">
    <property type="entry name" value="CysJ-like_FAD-binding"/>
</dbReference>
<dbReference type="Pfam" id="PF00258">
    <property type="entry name" value="Flavodoxin_1"/>
    <property type="match status" value="1"/>
</dbReference>
<dbReference type="PRINTS" id="PR00371">
    <property type="entry name" value="FPNCR"/>
</dbReference>
<feature type="domain" description="Flavodoxin-like" evidence="13">
    <location>
        <begin position="66"/>
        <end position="204"/>
    </location>
</feature>
<protein>
    <recommendedName>
        <fullName evidence="11">Sulfite reductase [NADPH] flavoprotein alpha-component</fullName>
        <shortName evidence="11">SiR-FP</shortName>
        <ecNumber evidence="11">1.8.1.2</ecNumber>
    </recommendedName>
</protein>
<reference evidence="15 16" key="1">
    <citation type="submission" date="2017-08" db="EMBL/GenBank/DDBJ databases">
        <title>Halovibrio sewagensis sp. nov., isolated from wastewater of high salinity.</title>
        <authorList>
            <person name="Dong X."/>
            <person name="Zhang G."/>
        </authorList>
    </citation>
    <scope>NUCLEOTIDE SEQUENCE [LARGE SCALE GENOMIC DNA]</scope>
    <source>
        <strain evidence="15 16">YL5-2</strain>
    </source>
</reference>
<dbReference type="SUPFAM" id="SSF63380">
    <property type="entry name" value="Riboflavin synthase domain-like"/>
    <property type="match status" value="1"/>
</dbReference>
<feature type="binding site" evidence="12">
    <location>
        <begin position="527"/>
        <end position="531"/>
    </location>
    <ligand>
        <name>NADP(+)</name>
        <dbReference type="ChEBI" id="CHEBI:58349"/>
    </ligand>
</feature>
<sequence length="601" mass="65904">MTLSSSNSPLTDEQARQLNDVLGNLEGHQIDWLSGYLAGWRAAQTGQPSAGGAAAAAAASAEAPSLTVLYGSQTGNAEGVAEMLGEQASARGIKATVVDMADYKPRQLKSESFVAVLASTHGEGDPPDGALDFHEFIHSRKAPGLKGVHYGVLALGDTSYEHFCQTGKDFDARFAELGASQLVERVDCDVDYDDPAEAWVTAMLDAIEAKAGAAVSAGSGQTAGGAPGKSQYDRKNPFPAPVLENLVLNGRGSNKETRHIELSLEDSGLTYRPGDAVGIYPQNNPSLVAAIIEKLALDPEETVSLGETQTTLSKALTHYREITVLTKPLMEQWAAYSGDAELQKLVGDQAGVTDWMRGRDLLDLIETWPVEGLGADTLTGMLRKLPPRLYSIASSQAAVDEEVHMTVAAVRYESHNREREGVASTWLSDRLEDDATVPVYIDPNKNFKLPEDDDAPVIMIGPGTGVAPFRAFMQEREERGARGRNWLFFGEQHFHMDFLYQSEWLAWRRQGLLDHLTVAFSRDQEEKVYVQNRIRDYATELWSWLQDGAYIYVCGDADAMAPDVNEALIDVIAHEGNKSRDEATEYLRDLAREKRYQRDVY</sequence>
<dbReference type="GO" id="GO:0010181">
    <property type="term" value="F:FMN binding"/>
    <property type="evidence" value="ECO:0007669"/>
    <property type="project" value="InterPro"/>
</dbReference>
<evidence type="ECO:0000256" key="9">
    <source>
        <dbReference type="ARBA" id="ARBA00023192"/>
    </source>
</evidence>
<evidence type="ECO:0000256" key="6">
    <source>
        <dbReference type="ARBA" id="ARBA00022857"/>
    </source>
</evidence>
<dbReference type="Proteomes" id="UP000218896">
    <property type="component" value="Unassembled WGS sequence"/>
</dbReference>
<feature type="binding site" evidence="12">
    <location>
        <begin position="119"/>
        <end position="122"/>
    </location>
    <ligand>
        <name>FMN</name>
        <dbReference type="ChEBI" id="CHEBI:58210"/>
    </ligand>
</feature>
<dbReference type="AlphaFoldDB" id="A0A2A2EZE2"/>
<evidence type="ECO:0000256" key="10">
    <source>
        <dbReference type="ARBA" id="ARBA00052219"/>
    </source>
</evidence>
<feature type="binding site" evidence="12">
    <location>
        <position position="412"/>
    </location>
    <ligand>
        <name>FAD</name>
        <dbReference type="ChEBI" id="CHEBI:57692"/>
    </ligand>
</feature>
<dbReference type="Pfam" id="PF00175">
    <property type="entry name" value="NAD_binding_1"/>
    <property type="match status" value="1"/>
</dbReference>
<dbReference type="InterPro" id="IPR039261">
    <property type="entry name" value="FNR_nucleotide-bd"/>
</dbReference>
<keyword evidence="5 11" id="KW-0274">FAD</keyword>
<dbReference type="InterPro" id="IPR010199">
    <property type="entry name" value="CysJ"/>
</dbReference>
<keyword evidence="7 11" id="KW-0249">Electron transport</keyword>
<evidence type="ECO:0000313" key="16">
    <source>
        <dbReference type="Proteomes" id="UP000218896"/>
    </source>
</evidence>
<dbReference type="GO" id="GO:0005829">
    <property type="term" value="C:cytosol"/>
    <property type="evidence" value="ECO:0007669"/>
    <property type="project" value="TreeGrafter"/>
</dbReference>
<dbReference type="Pfam" id="PF00667">
    <property type="entry name" value="FAD_binding_1"/>
    <property type="match status" value="1"/>
</dbReference>
<dbReference type="SUPFAM" id="SSF52218">
    <property type="entry name" value="Flavoproteins"/>
    <property type="match status" value="1"/>
</dbReference>
<keyword evidence="4 11" id="KW-0288">FMN</keyword>
<keyword evidence="3 11" id="KW-0285">Flavoprotein</keyword>
<comment type="cofactor">
    <cofactor evidence="11 12">
        <name>FAD</name>
        <dbReference type="ChEBI" id="CHEBI:57692"/>
    </cofactor>
    <text evidence="11 12">Binds 1 FAD per subunit.</text>
</comment>
<feature type="binding site" evidence="12">
    <location>
        <begin position="406"/>
        <end position="408"/>
    </location>
    <ligand>
        <name>FAD</name>
        <dbReference type="ChEBI" id="CHEBI:57692"/>
    </ligand>
</feature>
<keyword evidence="8 11" id="KW-0560">Oxidoreductase</keyword>
<evidence type="ECO:0000256" key="11">
    <source>
        <dbReference type="PIRNR" id="PIRNR000207"/>
    </source>
</evidence>
<evidence type="ECO:0000256" key="4">
    <source>
        <dbReference type="ARBA" id="ARBA00022643"/>
    </source>
</evidence>
<dbReference type="GO" id="GO:0050660">
    <property type="term" value="F:flavin adenine dinucleotide binding"/>
    <property type="evidence" value="ECO:0007669"/>
    <property type="project" value="InterPro"/>
</dbReference>
<evidence type="ECO:0000256" key="1">
    <source>
        <dbReference type="ARBA" id="ARBA00022448"/>
    </source>
</evidence>
<evidence type="ECO:0000256" key="3">
    <source>
        <dbReference type="ARBA" id="ARBA00022630"/>
    </source>
</evidence>
<keyword evidence="16" id="KW-1185">Reference proteome</keyword>
<dbReference type="GO" id="GO:0004783">
    <property type="term" value="F:sulfite reductase (NADPH) activity"/>
    <property type="evidence" value="ECO:0007669"/>
    <property type="project" value="UniProtKB-EC"/>
</dbReference>
<dbReference type="PANTHER" id="PTHR19384:SF128">
    <property type="entry name" value="NADPH OXIDOREDUCTASE A"/>
    <property type="match status" value="1"/>
</dbReference>
<evidence type="ECO:0000256" key="7">
    <source>
        <dbReference type="ARBA" id="ARBA00022982"/>
    </source>
</evidence>
<feature type="binding site" evidence="12">
    <location>
        <position position="563"/>
    </location>
    <ligand>
        <name>NADP(+)</name>
        <dbReference type="ChEBI" id="CHEBI:58349"/>
    </ligand>
</feature>
<feature type="binding site" evidence="12">
    <location>
        <begin position="72"/>
        <end position="77"/>
    </location>
    <ligand>
        <name>FMN</name>
        <dbReference type="ChEBI" id="CHEBI:58210"/>
    </ligand>
</feature>
<dbReference type="Gene3D" id="2.40.30.10">
    <property type="entry name" value="Translation factors"/>
    <property type="match status" value="1"/>
</dbReference>
<feature type="binding site" evidence="12">
    <location>
        <begin position="388"/>
        <end position="391"/>
    </location>
    <ligand>
        <name>FAD</name>
        <dbReference type="ChEBI" id="CHEBI:57692"/>
    </ligand>
</feature>
<dbReference type="OrthoDB" id="9816402at2"/>
<evidence type="ECO:0000256" key="8">
    <source>
        <dbReference type="ARBA" id="ARBA00023002"/>
    </source>
</evidence>
<comment type="cofactor">
    <cofactor evidence="11 12">
        <name>FMN</name>
        <dbReference type="ChEBI" id="CHEBI:58210"/>
    </cofactor>
    <text evidence="11 12">Binds 1 FMN per subunit.</text>
</comment>